<comment type="caution">
    <text evidence="1">The sequence shown here is derived from an EMBL/GenBank/DDBJ whole genome shotgun (WGS) entry which is preliminary data.</text>
</comment>
<name>A0A495EEW1_9MICC</name>
<accession>A0A495EEW1</accession>
<dbReference type="OrthoDB" id="3818356at2"/>
<protein>
    <submittedName>
        <fullName evidence="1">Uncharacterized protein</fullName>
    </submittedName>
</protein>
<dbReference type="EMBL" id="RBIR01000007">
    <property type="protein sequence ID" value="RKR15428.1"/>
    <property type="molecule type" value="Genomic_DNA"/>
</dbReference>
<gene>
    <name evidence="1" type="ORF">C8D78_2948</name>
</gene>
<organism evidence="1 2">
    <name type="scientific">Arthrobacter oryzae</name>
    <dbReference type="NCBI Taxonomy" id="409290"/>
    <lineage>
        <taxon>Bacteria</taxon>
        <taxon>Bacillati</taxon>
        <taxon>Actinomycetota</taxon>
        <taxon>Actinomycetes</taxon>
        <taxon>Micrococcales</taxon>
        <taxon>Micrococcaceae</taxon>
        <taxon>Arthrobacter</taxon>
    </lineage>
</organism>
<evidence type="ECO:0000313" key="2">
    <source>
        <dbReference type="Proteomes" id="UP000276055"/>
    </source>
</evidence>
<evidence type="ECO:0000313" key="1">
    <source>
        <dbReference type="EMBL" id="RKR15428.1"/>
    </source>
</evidence>
<dbReference type="AlphaFoldDB" id="A0A495EEW1"/>
<proteinExistence type="predicted"/>
<dbReference type="RefSeq" id="WP_120954601.1">
    <property type="nucleotide sequence ID" value="NZ_RBIR01000007.1"/>
</dbReference>
<sequence length="330" mass="35422">MSQALVKIAAGWLLGLMLAVAAGIVSINLVNASIAGPQQPVRDYLSALQKGDGEKALGLLRASVPQSNPAMLDGTALQTAAARISDVKLGDAVERGGNQVMVPMEYTIDGSRQRTEFLLERSGTEWLFFNKWSFVPAALPVLDVTVVNSSEATLNGVPVNMPNGRNSFAVFYPGEYEAGLNGQYFSAPPTRATVAGGDARPASLNLMTKATDALKGAVSGKVKEFLDSCAAEADKQQKLQPDCPFYHATNNRVIDGTIDWSITDYPKVNIEPFGGRWVVSPLDGKARIKARQVDLFTGAVTEINAVHDFSFTTRLDIDGDTVKLTPQLNY</sequence>
<dbReference type="Proteomes" id="UP000276055">
    <property type="component" value="Unassembled WGS sequence"/>
</dbReference>
<reference evidence="1 2" key="1">
    <citation type="submission" date="2018-10" db="EMBL/GenBank/DDBJ databases">
        <title>Genomic Encyclopedia of Type Strains, Phase IV (KMG-IV): sequencing the most valuable type-strain genomes for metagenomic binning, comparative biology and taxonomic classification.</title>
        <authorList>
            <person name="Goeker M."/>
        </authorList>
    </citation>
    <scope>NUCLEOTIDE SEQUENCE [LARGE SCALE GENOMIC DNA]</scope>
    <source>
        <strain evidence="1 2">DSM 25586</strain>
    </source>
</reference>